<dbReference type="SUPFAM" id="SSF54106">
    <property type="entry name" value="LysM domain"/>
    <property type="match status" value="1"/>
</dbReference>
<evidence type="ECO:0000313" key="5">
    <source>
        <dbReference type="EMBL" id="KAF2113291.1"/>
    </source>
</evidence>
<evidence type="ECO:0000256" key="2">
    <source>
        <dbReference type="ARBA" id="ARBA00023026"/>
    </source>
</evidence>
<dbReference type="AlphaFoldDB" id="A0A6A5Z4P8"/>
<evidence type="ECO:0000313" key="6">
    <source>
        <dbReference type="Proteomes" id="UP000799770"/>
    </source>
</evidence>
<protein>
    <recommendedName>
        <fullName evidence="4">LysM domain-containing protein</fullName>
    </recommendedName>
</protein>
<dbReference type="PANTHER" id="PTHR34997">
    <property type="entry name" value="AM15"/>
    <property type="match status" value="1"/>
</dbReference>
<dbReference type="InterPro" id="IPR018392">
    <property type="entry name" value="LysM"/>
</dbReference>
<evidence type="ECO:0000259" key="4">
    <source>
        <dbReference type="PROSITE" id="PS51782"/>
    </source>
</evidence>
<dbReference type="EMBL" id="ML977328">
    <property type="protein sequence ID" value="KAF2113291.1"/>
    <property type="molecule type" value="Genomic_DNA"/>
</dbReference>
<keyword evidence="2" id="KW-0843">Virulence</keyword>
<keyword evidence="1" id="KW-0147">Chitin-binding</keyword>
<evidence type="ECO:0000256" key="1">
    <source>
        <dbReference type="ARBA" id="ARBA00022669"/>
    </source>
</evidence>
<dbReference type="GO" id="GO:0008061">
    <property type="term" value="F:chitin binding"/>
    <property type="evidence" value="ECO:0007669"/>
    <property type="project" value="UniProtKB-KW"/>
</dbReference>
<proteinExistence type="predicted"/>
<dbReference type="Gene3D" id="1.10.530.10">
    <property type="match status" value="1"/>
</dbReference>
<dbReference type="InterPro" id="IPR052210">
    <property type="entry name" value="LysM1-like"/>
</dbReference>
<sequence>MAASSLVALTYGAPIARRSLVERATAQAYSVFGGDGSTTAGWPSQKQWQSFDDLWAVNVGTIGISCTQFGQPNNSDEETAAIKSAIQSTASSSGVPAQFILAVMMQESKGCVRVPTTNYGVRNPGLMQDHDGTATCNEGSVQNPCPSSTITKMIEEGAGVGNTFGLSQVVASASTYSDAQKYYRAARSYNSGSVDGSGNLGAGIATHCYASDIANRLVGWNGENTQCSETAIGSMTGGSAYAGNEGNDSTPPETPTTTTPQPTATSAAASIPKPSATKTPTTGNNNGNTNSNIKSSATNAAPGANTSACKGWYSVVDGDTCESVTTKTGASFSNLQKLNSQLDANCSNLWKGYDYCVV</sequence>
<dbReference type="OrthoDB" id="1193027at2759"/>
<dbReference type="CDD" id="cd00118">
    <property type="entry name" value="LysM"/>
    <property type="match status" value="1"/>
</dbReference>
<gene>
    <name evidence="5" type="ORF">BDV96DRAFT_648259</name>
</gene>
<dbReference type="Proteomes" id="UP000799770">
    <property type="component" value="Unassembled WGS sequence"/>
</dbReference>
<reference evidence="5" key="1">
    <citation type="journal article" date="2020" name="Stud. Mycol.">
        <title>101 Dothideomycetes genomes: a test case for predicting lifestyles and emergence of pathogens.</title>
        <authorList>
            <person name="Haridas S."/>
            <person name="Albert R."/>
            <person name="Binder M."/>
            <person name="Bloem J."/>
            <person name="Labutti K."/>
            <person name="Salamov A."/>
            <person name="Andreopoulos B."/>
            <person name="Baker S."/>
            <person name="Barry K."/>
            <person name="Bills G."/>
            <person name="Bluhm B."/>
            <person name="Cannon C."/>
            <person name="Castanera R."/>
            <person name="Culley D."/>
            <person name="Daum C."/>
            <person name="Ezra D."/>
            <person name="Gonzalez J."/>
            <person name="Henrissat B."/>
            <person name="Kuo A."/>
            <person name="Liang C."/>
            <person name="Lipzen A."/>
            <person name="Lutzoni F."/>
            <person name="Magnuson J."/>
            <person name="Mondo S."/>
            <person name="Nolan M."/>
            <person name="Ohm R."/>
            <person name="Pangilinan J."/>
            <person name="Park H.-J."/>
            <person name="Ramirez L."/>
            <person name="Alfaro M."/>
            <person name="Sun H."/>
            <person name="Tritt A."/>
            <person name="Yoshinaga Y."/>
            <person name="Zwiers L.-H."/>
            <person name="Turgeon B."/>
            <person name="Goodwin S."/>
            <person name="Spatafora J."/>
            <person name="Crous P."/>
            <person name="Grigoriev I."/>
        </authorList>
    </citation>
    <scope>NUCLEOTIDE SEQUENCE</scope>
    <source>
        <strain evidence="5">CBS 627.86</strain>
    </source>
</reference>
<dbReference type="PROSITE" id="PS51782">
    <property type="entry name" value="LYSM"/>
    <property type="match status" value="1"/>
</dbReference>
<feature type="region of interest" description="Disordered" evidence="3">
    <location>
        <begin position="236"/>
        <end position="300"/>
    </location>
</feature>
<dbReference type="PANTHER" id="PTHR34997:SF1">
    <property type="entry name" value="PEPTIDOGLYCAN-BINDING LYSIN DOMAIN"/>
    <property type="match status" value="1"/>
</dbReference>
<name>A0A6A5Z4P8_9PLEO</name>
<dbReference type="InterPro" id="IPR036779">
    <property type="entry name" value="LysM_dom_sf"/>
</dbReference>
<dbReference type="SUPFAM" id="SSF53955">
    <property type="entry name" value="Lysozyme-like"/>
    <property type="match status" value="1"/>
</dbReference>
<dbReference type="Gene3D" id="3.10.350.10">
    <property type="entry name" value="LysM domain"/>
    <property type="match status" value="1"/>
</dbReference>
<organism evidence="5 6">
    <name type="scientific">Lophiotrema nucula</name>
    <dbReference type="NCBI Taxonomy" id="690887"/>
    <lineage>
        <taxon>Eukaryota</taxon>
        <taxon>Fungi</taxon>
        <taxon>Dikarya</taxon>
        <taxon>Ascomycota</taxon>
        <taxon>Pezizomycotina</taxon>
        <taxon>Dothideomycetes</taxon>
        <taxon>Pleosporomycetidae</taxon>
        <taxon>Pleosporales</taxon>
        <taxon>Lophiotremataceae</taxon>
        <taxon>Lophiotrema</taxon>
    </lineage>
</organism>
<accession>A0A6A5Z4P8</accession>
<feature type="domain" description="LysM" evidence="4">
    <location>
        <begin position="311"/>
        <end position="357"/>
    </location>
</feature>
<feature type="compositionally biased region" description="Polar residues" evidence="3">
    <location>
        <begin position="291"/>
        <end position="300"/>
    </location>
</feature>
<dbReference type="InterPro" id="IPR023346">
    <property type="entry name" value="Lysozyme-like_dom_sf"/>
</dbReference>
<feature type="compositionally biased region" description="Low complexity" evidence="3">
    <location>
        <begin position="249"/>
        <end position="290"/>
    </location>
</feature>
<keyword evidence="6" id="KW-1185">Reference proteome</keyword>
<evidence type="ECO:0000256" key="3">
    <source>
        <dbReference type="SAM" id="MobiDB-lite"/>
    </source>
</evidence>